<dbReference type="PANTHER" id="PTHR42732:SF2">
    <property type="entry name" value="BETA-MANNOSIDASE"/>
    <property type="match status" value="1"/>
</dbReference>
<dbReference type="GeneID" id="30207425"/>
<sequence length="692" mass="76796">MIPLTLLSSLPLLFLLLSPPTSAQYDADSSGYKLQTPPLTTDWTEKVGTDPWVEYPRPQQVREQWQSLNGIWRYQKANSSEDIGIVPRNVGQDWGRAVMVPSCIESGLSGLQVDIKDNEFSWFQTKFDVPSEWKDQSLLINFGAVDYEATVFVNGKNATTHKGGFTRFDAEISSLVEYGQENEISVFVHDPTDSEEFVVPVGKQTRDPSHIFYTPCSGIWQSVFIEPVPKTYILRIDLSGDMDGVGTINVHTSDSSEQSVKLSISDSEGTAYETNENTETSFNFTLPNVRLWSPDSPTLYNVTVTMGDDVVDTYMGFRSIASGVVSGIMRPLLNGEFIFAFGTLDQGYWPDGLYTPPSYEALKFDLQFLKEMGFNMVRKHIKVETDLFYRACDELGLLVIQDMPSTTARKDFRPNQEQQAQFVTELRELVNLHKSFPSIFTWVIYNEGWGQPEDGPEVKHAPMVKDLDPTRLVDATSGWNDHRAGDYSDNHHYPDPQCGIESVAPPSGKYDAARIGIQGEFGGLSYNVSIDHLWNVPKAIAEMNQTYEIDETLEEWNTRSRDLLGMLESQVTNYACSGAVWTQTVDVEGEINGLMTYDRRMERVDKAIWKEAIQNIFSAATDRGAGSGSGSGGNATKTSEDGPSSSSAKAQSNVATSGLSTNETRKNSRGSQIKLDVNVGALLGLGGILLNL</sequence>
<dbReference type="Pfam" id="PF22666">
    <property type="entry name" value="Glyco_hydro_2_N2"/>
    <property type="match status" value="1"/>
</dbReference>
<name>A0A1B9GAX9_9TREE</name>
<dbReference type="RefSeq" id="XP_019049245.1">
    <property type="nucleotide sequence ID" value="XM_019189683.1"/>
</dbReference>
<dbReference type="PANTHER" id="PTHR42732">
    <property type="entry name" value="BETA-GALACTOSIDASE"/>
    <property type="match status" value="1"/>
</dbReference>
<dbReference type="InterPro" id="IPR054593">
    <property type="entry name" value="Beta-mannosidase-like_N2"/>
</dbReference>
<dbReference type="GO" id="GO:0005975">
    <property type="term" value="P:carbohydrate metabolic process"/>
    <property type="evidence" value="ECO:0007669"/>
    <property type="project" value="InterPro"/>
</dbReference>
<dbReference type="InterPro" id="IPR036156">
    <property type="entry name" value="Beta-gal/glucu_dom_sf"/>
</dbReference>
<gene>
    <name evidence="9" type="ORF">I302_03026</name>
    <name evidence="10" type="ORF">I302_104318</name>
</gene>
<evidence type="ECO:0000256" key="2">
    <source>
        <dbReference type="ARBA" id="ARBA00022801"/>
    </source>
</evidence>
<feature type="chain" id="PRO_5042335085" description="Beta-galactosidase" evidence="5">
    <location>
        <begin position="24"/>
        <end position="692"/>
    </location>
</feature>
<reference evidence="9" key="3">
    <citation type="submission" date="2014-01" db="EMBL/GenBank/DDBJ databases">
        <title>Evolution of pathogenesis and genome organization in the Tremellales.</title>
        <authorList>
            <person name="Cuomo C."/>
            <person name="Litvintseva A."/>
            <person name="Heitman J."/>
            <person name="Chen Y."/>
            <person name="Sun S."/>
            <person name="Springer D."/>
            <person name="Dromer F."/>
            <person name="Young S."/>
            <person name="Zeng Q."/>
            <person name="Chapman S."/>
            <person name="Gujja S."/>
            <person name="Saif S."/>
            <person name="Birren B."/>
        </authorList>
    </citation>
    <scope>NUCLEOTIDE SEQUENCE</scope>
    <source>
        <strain evidence="9">CBS 10118</strain>
    </source>
</reference>
<keyword evidence="11" id="KW-1185">Reference proteome</keyword>
<dbReference type="Pfam" id="PF00703">
    <property type="entry name" value="Glyco_hydro_2"/>
    <property type="match status" value="1"/>
</dbReference>
<evidence type="ECO:0000259" key="8">
    <source>
        <dbReference type="Pfam" id="PF22666"/>
    </source>
</evidence>
<evidence type="ECO:0000259" key="6">
    <source>
        <dbReference type="Pfam" id="PF00703"/>
    </source>
</evidence>
<dbReference type="Pfam" id="PF02836">
    <property type="entry name" value="Glyco_hydro_2_C"/>
    <property type="match status" value="1"/>
</dbReference>
<dbReference type="Gene3D" id="2.60.40.10">
    <property type="entry name" value="Immunoglobulins"/>
    <property type="match status" value="1"/>
</dbReference>
<dbReference type="Gene3D" id="2.60.120.260">
    <property type="entry name" value="Galactose-binding domain-like"/>
    <property type="match status" value="1"/>
</dbReference>
<evidence type="ECO:0000313" key="11">
    <source>
        <dbReference type="Proteomes" id="UP000092730"/>
    </source>
</evidence>
<organism evidence="9">
    <name type="scientific">Kwoniella bestiolae CBS 10118</name>
    <dbReference type="NCBI Taxonomy" id="1296100"/>
    <lineage>
        <taxon>Eukaryota</taxon>
        <taxon>Fungi</taxon>
        <taxon>Dikarya</taxon>
        <taxon>Basidiomycota</taxon>
        <taxon>Agaricomycotina</taxon>
        <taxon>Tremellomycetes</taxon>
        <taxon>Tremellales</taxon>
        <taxon>Cryptococcaceae</taxon>
        <taxon>Kwoniella</taxon>
    </lineage>
</organism>
<evidence type="ECO:0000256" key="5">
    <source>
        <dbReference type="SAM" id="SignalP"/>
    </source>
</evidence>
<dbReference type="Proteomes" id="UP000092730">
    <property type="component" value="Chromosome 2"/>
</dbReference>
<dbReference type="GO" id="GO:0004553">
    <property type="term" value="F:hydrolase activity, hydrolyzing O-glycosyl compounds"/>
    <property type="evidence" value="ECO:0007669"/>
    <property type="project" value="InterPro"/>
</dbReference>
<reference evidence="10" key="4">
    <citation type="submission" date="2024-02" db="EMBL/GenBank/DDBJ databases">
        <title>Comparative genomics of Cryptococcus and Kwoniella reveals pathogenesis evolution and contrasting modes of karyotype evolution via chromosome fusion or intercentromeric recombination.</title>
        <authorList>
            <person name="Coelho M.A."/>
            <person name="David-Palma M."/>
            <person name="Shea T."/>
            <person name="Bowers K."/>
            <person name="McGinley-Smith S."/>
            <person name="Mohammad A.W."/>
            <person name="Gnirke A."/>
            <person name="Yurkov A.M."/>
            <person name="Nowrousian M."/>
            <person name="Sun S."/>
            <person name="Cuomo C.A."/>
            <person name="Heitman J."/>
        </authorList>
    </citation>
    <scope>NUCLEOTIDE SEQUENCE</scope>
    <source>
        <strain evidence="10">CBS 10118</strain>
    </source>
</reference>
<evidence type="ECO:0000256" key="1">
    <source>
        <dbReference type="ARBA" id="ARBA00007401"/>
    </source>
</evidence>
<dbReference type="EMBL" id="CP144542">
    <property type="protein sequence ID" value="WVW82312.1"/>
    <property type="molecule type" value="Genomic_DNA"/>
</dbReference>
<protein>
    <recommendedName>
        <fullName evidence="12">Beta-galactosidase</fullName>
    </recommendedName>
</protein>
<evidence type="ECO:0000256" key="4">
    <source>
        <dbReference type="SAM" id="MobiDB-lite"/>
    </source>
</evidence>
<reference evidence="10" key="2">
    <citation type="submission" date="2013-07" db="EMBL/GenBank/DDBJ databases">
        <authorList>
            <consortium name="The Broad Institute Genome Sequencing Platform"/>
            <person name="Cuomo C."/>
            <person name="Litvintseva A."/>
            <person name="Chen Y."/>
            <person name="Heitman J."/>
            <person name="Sun S."/>
            <person name="Springer D."/>
            <person name="Dromer F."/>
            <person name="Young S.K."/>
            <person name="Zeng Q."/>
            <person name="Gargeya S."/>
            <person name="Fitzgerald M."/>
            <person name="Abouelleil A."/>
            <person name="Alvarado L."/>
            <person name="Berlin A.M."/>
            <person name="Chapman S.B."/>
            <person name="Dewar J."/>
            <person name="Goldberg J."/>
            <person name="Griggs A."/>
            <person name="Gujja S."/>
            <person name="Hansen M."/>
            <person name="Howarth C."/>
            <person name="Imamovic A."/>
            <person name="Larimer J."/>
            <person name="McCowan C."/>
            <person name="Murphy C."/>
            <person name="Pearson M."/>
            <person name="Priest M."/>
            <person name="Roberts A."/>
            <person name="Saif S."/>
            <person name="Shea T."/>
            <person name="Sykes S."/>
            <person name="Wortman J."/>
            <person name="Nusbaum C."/>
            <person name="Birren B."/>
        </authorList>
    </citation>
    <scope>NUCLEOTIDE SEQUENCE</scope>
    <source>
        <strain evidence="10">CBS 10118</strain>
    </source>
</reference>
<dbReference type="AlphaFoldDB" id="A0A1B9GAX9"/>
<feature type="compositionally biased region" description="Polar residues" evidence="4">
    <location>
        <begin position="641"/>
        <end position="662"/>
    </location>
</feature>
<dbReference type="Gene3D" id="3.20.20.80">
    <property type="entry name" value="Glycosidases"/>
    <property type="match status" value="1"/>
</dbReference>
<dbReference type="EMBL" id="KI894019">
    <property type="protein sequence ID" value="OCF28175.1"/>
    <property type="molecule type" value="Genomic_DNA"/>
</dbReference>
<dbReference type="SUPFAM" id="SSF49303">
    <property type="entry name" value="beta-Galactosidase/glucuronidase domain"/>
    <property type="match status" value="1"/>
</dbReference>
<evidence type="ECO:0000313" key="9">
    <source>
        <dbReference type="EMBL" id="OCF28175.1"/>
    </source>
</evidence>
<dbReference type="OrthoDB" id="408320at2759"/>
<dbReference type="InterPro" id="IPR006102">
    <property type="entry name" value="Ig-like_GH2"/>
</dbReference>
<keyword evidence="2" id="KW-0378">Hydrolase</keyword>
<reference evidence="9" key="1">
    <citation type="submission" date="2013-07" db="EMBL/GenBank/DDBJ databases">
        <title>The Genome Sequence of Cryptococcus bestiolae CBS10118.</title>
        <authorList>
            <consortium name="The Broad Institute Genome Sequencing Platform"/>
            <person name="Cuomo C."/>
            <person name="Litvintseva A."/>
            <person name="Chen Y."/>
            <person name="Heitman J."/>
            <person name="Sun S."/>
            <person name="Springer D."/>
            <person name="Dromer F."/>
            <person name="Young S.K."/>
            <person name="Zeng Q."/>
            <person name="Gargeya S."/>
            <person name="Fitzgerald M."/>
            <person name="Abouelleil A."/>
            <person name="Alvarado L."/>
            <person name="Berlin A.M."/>
            <person name="Chapman S.B."/>
            <person name="Dewar J."/>
            <person name="Goldberg J."/>
            <person name="Griggs A."/>
            <person name="Gujja S."/>
            <person name="Hansen M."/>
            <person name="Howarth C."/>
            <person name="Imamovic A."/>
            <person name="Larimer J."/>
            <person name="McCowan C."/>
            <person name="Murphy C."/>
            <person name="Pearson M."/>
            <person name="Priest M."/>
            <person name="Roberts A."/>
            <person name="Saif S."/>
            <person name="Shea T."/>
            <person name="Sykes S."/>
            <person name="Wortman J."/>
            <person name="Nusbaum C."/>
            <person name="Birren B."/>
        </authorList>
    </citation>
    <scope>NUCLEOTIDE SEQUENCE [LARGE SCALE GENOMIC DNA]</scope>
    <source>
        <strain evidence="9">CBS 10118</strain>
    </source>
</reference>
<evidence type="ECO:0000313" key="10">
    <source>
        <dbReference type="EMBL" id="WVW82312.1"/>
    </source>
</evidence>
<dbReference type="InterPro" id="IPR008979">
    <property type="entry name" value="Galactose-bd-like_sf"/>
</dbReference>
<dbReference type="SUPFAM" id="SSF51445">
    <property type="entry name" value="(Trans)glycosidases"/>
    <property type="match status" value="1"/>
</dbReference>
<keyword evidence="5" id="KW-0732">Signal</keyword>
<dbReference type="KEGG" id="kbi:30207425"/>
<dbReference type="InterPro" id="IPR051913">
    <property type="entry name" value="GH2_Domain-Containing"/>
</dbReference>
<evidence type="ECO:0000259" key="7">
    <source>
        <dbReference type="Pfam" id="PF02836"/>
    </source>
</evidence>
<accession>A0A1B9GAX9</accession>
<keyword evidence="3" id="KW-0326">Glycosidase</keyword>
<dbReference type="SUPFAM" id="SSF49785">
    <property type="entry name" value="Galactose-binding domain-like"/>
    <property type="match status" value="1"/>
</dbReference>
<dbReference type="InterPro" id="IPR006103">
    <property type="entry name" value="Glyco_hydro_2_cat"/>
</dbReference>
<evidence type="ECO:0008006" key="12">
    <source>
        <dbReference type="Google" id="ProtNLM"/>
    </source>
</evidence>
<evidence type="ECO:0000256" key="3">
    <source>
        <dbReference type="ARBA" id="ARBA00023295"/>
    </source>
</evidence>
<dbReference type="InterPro" id="IPR013783">
    <property type="entry name" value="Ig-like_fold"/>
</dbReference>
<feature type="region of interest" description="Disordered" evidence="4">
    <location>
        <begin position="623"/>
        <end position="669"/>
    </location>
</feature>
<proteinExistence type="inferred from homology"/>
<feature type="domain" description="Glycoside hydrolase family 2 immunoglobulin-like beta-sandwich" evidence="6">
    <location>
        <begin position="233"/>
        <end position="318"/>
    </location>
</feature>
<dbReference type="InterPro" id="IPR017853">
    <property type="entry name" value="GH"/>
</dbReference>
<dbReference type="STRING" id="1296100.A0A1B9GAX9"/>
<dbReference type="VEuPathDB" id="FungiDB:I302_03026"/>
<feature type="signal peptide" evidence="5">
    <location>
        <begin position="1"/>
        <end position="23"/>
    </location>
</feature>
<feature type="domain" description="Beta-mannosidase-like galactose-binding" evidence="8">
    <location>
        <begin position="86"/>
        <end position="193"/>
    </location>
</feature>
<feature type="domain" description="Glycoside hydrolase family 2 catalytic" evidence="7">
    <location>
        <begin position="360"/>
        <end position="480"/>
    </location>
</feature>
<comment type="similarity">
    <text evidence="1">Belongs to the glycosyl hydrolase 2 family.</text>
</comment>